<keyword evidence="1 8" id="KW-0732">Signal</keyword>
<evidence type="ECO:0000313" key="11">
    <source>
        <dbReference type="Proteomes" id="UP000652567"/>
    </source>
</evidence>
<dbReference type="SUPFAM" id="SSF110296">
    <property type="entry name" value="Oligoxyloglucan reducing end-specific cellobiohydrolase"/>
    <property type="match status" value="2"/>
</dbReference>
<sequence>MNIKNTLSTLLLGFSVASLGWAQTSVPYQWDSVAIGGGGFVSAIVPSKTEPDLIYARTDVGGAYRWDASNARWIPLTDWVSEEETGFLGIESIATDPQQPNRVYMLAGISYFNNGKTAILRSTDYGQNFSVLDVTSQFRAHGNGMGRQTGEKLQVDPLNSQILYAGTRWNGLFKSTNYGSTWTRLNGLNITTTPNENGISFVVLDASSSSGSQTQTLYVGVSRFTSHGANLFKSTDGGATFTAITDAPTQNMPQRAVLASDGNLYVTYADGAGPHGHWAVPEPMEAGQVWRYNTATGAWTNITPAGFTRGFGGISIDPANPARLVLSTINTWMQQYDAAYGDRILISTNRGASWTDVIDRGFAMNNNGIPWINGHAIHWTGSIEFDPFNAGRVWVSSGNGIFKTENINNTLTTWDFTVKGLEETVPLGLVSVPGGPLVSVIGDYDGFRHTDVRSYGQIHQPRMGTSTGIAVAAQNPNILVRAGGGDNPGMYYSTDMALSWTRTATMNGTNGQVALSADGAVLLHSPENSSTSYRSTNVGGSWSVVSGLTANNAFPVADPINSQRFYAYDNGRLLASSNGGVSFSQVGTLASGGSNVIRAAPGREGDIWVALHGGGLARSVNGGVSFTTISGVSHAGAVGFGKEAPGASYPAVYLWGTVAGVKGVYRSTDTGASWMRVNDNDHEYGGPGNGRFVMGDLNIFGRVYMSTAGRGIAFGEPAAGGSSSSVSSVSSLPVVSSSSVSSVSSAIVSSHSSSTSSVASGSGSCQYVVTNDWGSGFNAAIRITNNGSQPVSGWQVSWQFADATRISHSWNGELSGNNPYTLTPLSWNATIQPGTTLEVGLQGTKPGGAANIPVLTGTLCQ</sequence>
<protein>
    <submittedName>
        <fullName evidence="10">Exo-alpha-sialidase</fullName>
    </submittedName>
</protein>
<comment type="similarity">
    <text evidence="7">Belongs to the glycosyl hydrolase 74 family.</text>
</comment>
<keyword evidence="5" id="KW-0326">Glycosidase</keyword>
<dbReference type="PANTHER" id="PTHR43739">
    <property type="entry name" value="XYLOGLUCANASE (EUROFUNG)"/>
    <property type="match status" value="1"/>
</dbReference>
<dbReference type="PANTHER" id="PTHR43739:SF2">
    <property type="entry name" value="OLIGOXYLOGLUCAN-REDUCING END-SPECIFIC XYLOGLUCANASE-RELATED"/>
    <property type="match status" value="1"/>
</dbReference>
<evidence type="ECO:0000313" key="10">
    <source>
        <dbReference type="EMBL" id="MBE8717241.1"/>
    </source>
</evidence>
<feature type="domain" description="CBM2" evidence="9">
    <location>
        <begin position="758"/>
        <end position="861"/>
    </location>
</feature>
<dbReference type="InterPro" id="IPR008965">
    <property type="entry name" value="CBM2/CBM3_carb-bd_dom_sf"/>
</dbReference>
<name>A0A928V1U7_9GAMM</name>
<evidence type="ECO:0000256" key="4">
    <source>
        <dbReference type="ARBA" id="ARBA00023277"/>
    </source>
</evidence>
<keyword evidence="6" id="KW-0624">Polysaccharide degradation</keyword>
<dbReference type="InterPro" id="IPR052025">
    <property type="entry name" value="Xyloglucanase_GH74"/>
</dbReference>
<reference evidence="10" key="1">
    <citation type="submission" date="2018-07" db="EMBL/GenBank/DDBJ databases">
        <title>Genome assembly of strain Ka43.</title>
        <authorList>
            <person name="Kukolya J."/>
            <person name="Nagy I."/>
            <person name="Horvath B."/>
            <person name="Toth A."/>
        </authorList>
    </citation>
    <scope>NUCLEOTIDE SEQUENCE</scope>
    <source>
        <strain evidence="10">KB43</strain>
    </source>
</reference>
<dbReference type="Gene3D" id="2.130.10.10">
    <property type="entry name" value="YVTN repeat-like/Quinoprotein amine dehydrogenase"/>
    <property type="match status" value="2"/>
</dbReference>
<dbReference type="PROSITE" id="PS51173">
    <property type="entry name" value="CBM2"/>
    <property type="match status" value="1"/>
</dbReference>
<dbReference type="GO" id="GO:0030247">
    <property type="term" value="F:polysaccharide binding"/>
    <property type="evidence" value="ECO:0007669"/>
    <property type="project" value="UniProtKB-UniRule"/>
</dbReference>
<dbReference type="InterPro" id="IPR015943">
    <property type="entry name" value="WD40/YVTN_repeat-like_dom_sf"/>
</dbReference>
<dbReference type="Gene3D" id="2.60.40.290">
    <property type="match status" value="1"/>
</dbReference>
<evidence type="ECO:0000256" key="5">
    <source>
        <dbReference type="ARBA" id="ARBA00023295"/>
    </source>
</evidence>
<evidence type="ECO:0000256" key="8">
    <source>
        <dbReference type="SAM" id="SignalP"/>
    </source>
</evidence>
<feature type="chain" id="PRO_5037573684" evidence="8">
    <location>
        <begin position="23"/>
        <end position="861"/>
    </location>
</feature>
<keyword evidence="11" id="KW-1185">Reference proteome</keyword>
<evidence type="ECO:0000256" key="6">
    <source>
        <dbReference type="ARBA" id="ARBA00023326"/>
    </source>
</evidence>
<gene>
    <name evidence="10" type="ORF">C4F51_08585</name>
</gene>
<evidence type="ECO:0000256" key="3">
    <source>
        <dbReference type="ARBA" id="ARBA00023157"/>
    </source>
</evidence>
<evidence type="ECO:0000256" key="1">
    <source>
        <dbReference type="ARBA" id="ARBA00022729"/>
    </source>
</evidence>
<feature type="signal peptide" evidence="8">
    <location>
        <begin position="1"/>
        <end position="22"/>
    </location>
</feature>
<proteinExistence type="inferred from homology"/>
<dbReference type="PROSITE" id="PS00561">
    <property type="entry name" value="CBM2_A"/>
    <property type="match status" value="1"/>
</dbReference>
<dbReference type="InterPro" id="IPR012291">
    <property type="entry name" value="CBM2_carb-bd_dom_sf"/>
</dbReference>
<dbReference type="RefSeq" id="WP_193908940.1">
    <property type="nucleotide sequence ID" value="NZ_PRDL01000001.1"/>
</dbReference>
<dbReference type="GO" id="GO:0000272">
    <property type="term" value="P:polysaccharide catabolic process"/>
    <property type="evidence" value="ECO:0007669"/>
    <property type="project" value="UniProtKB-KW"/>
</dbReference>
<dbReference type="InterPro" id="IPR001919">
    <property type="entry name" value="CBD2"/>
</dbReference>
<dbReference type="Proteomes" id="UP000652567">
    <property type="component" value="Unassembled WGS sequence"/>
</dbReference>
<organism evidence="10 11">
    <name type="scientific">Cellvibrio polysaccharolyticus</name>
    <dbReference type="NCBI Taxonomy" id="2082724"/>
    <lineage>
        <taxon>Bacteria</taxon>
        <taxon>Pseudomonadati</taxon>
        <taxon>Pseudomonadota</taxon>
        <taxon>Gammaproteobacteria</taxon>
        <taxon>Cellvibrionales</taxon>
        <taxon>Cellvibrionaceae</taxon>
        <taxon>Cellvibrio</taxon>
    </lineage>
</organism>
<accession>A0A928V1U7</accession>
<evidence type="ECO:0000256" key="2">
    <source>
        <dbReference type="ARBA" id="ARBA00022801"/>
    </source>
</evidence>
<evidence type="ECO:0000256" key="7">
    <source>
        <dbReference type="ARBA" id="ARBA00037986"/>
    </source>
</evidence>
<keyword evidence="4" id="KW-0119">Carbohydrate metabolism</keyword>
<dbReference type="AlphaFoldDB" id="A0A928V1U7"/>
<keyword evidence="3" id="KW-1015">Disulfide bond</keyword>
<dbReference type="InterPro" id="IPR018366">
    <property type="entry name" value="CBM2_CS"/>
</dbReference>
<dbReference type="EMBL" id="PRDL01000001">
    <property type="protein sequence ID" value="MBE8717241.1"/>
    <property type="molecule type" value="Genomic_DNA"/>
</dbReference>
<keyword evidence="2" id="KW-0378">Hydrolase</keyword>
<comment type="caution">
    <text evidence="10">The sequence shown here is derived from an EMBL/GenBank/DDBJ whole genome shotgun (WGS) entry which is preliminary data.</text>
</comment>
<dbReference type="GO" id="GO:0010411">
    <property type="term" value="P:xyloglucan metabolic process"/>
    <property type="evidence" value="ECO:0007669"/>
    <property type="project" value="TreeGrafter"/>
</dbReference>
<dbReference type="SMART" id="SM00637">
    <property type="entry name" value="CBD_II"/>
    <property type="match status" value="1"/>
</dbReference>
<dbReference type="SUPFAM" id="SSF49384">
    <property type="entry name" value="Carbohydrate-binding domain"/>
    <property type="match status" value="1"/>
</dbReference>
<evidence type="ECO:0000259" key="9">
    <source>
        <dbReference type="PROSITE" id="PS51173"/>
    </source>
</evidence>
<dbReference type="Pfam" id="PF00553">
    <property type="entry name" value="CBM_2"/>
    <property type="match status" value="1"/>
</dbReference>
<dbReference type="GO" id="GO:0004553">
    <property type="term" value="F:hydrolase activity, hydrolyzing O-glycosyl compounds"/>
    <property type="evidence" value="ECO:0007669"/>
    <property type="project" value="InterPro"/>
</dbReference>